<feature type="region of interest" description="Disordered" evidence="1">
    <location>
        <begin position="70"/>
        <end position="91"/>
    </location>
</feature>
<dbReference type="CDD" id="cd00091">
    <property type="entry name" value="NUC"/>
    <property type="match status" value="1"/>
</dbReference>
<dbReference type="SMART" id="SM00477">
    <property type="entry name" value="NUC"/>
    <property type="match status" value="1"/>
</dbReference>
<gene>
    <name evidence="4" type="ORF">S01H1_44900</name>
</gene>
<dbReference type="PROSITE" id="PS51257">
    <property type="entry name" value="PROKAR_LIPOPROTEIN"/>
    <property type="match status" value="1"/>
</dbReference>
<dbReference type="AlphaFoldDB" id="X0VF62"/>
<dbReference type="GO" id="GO:0004519">
    <property type="term" value="F:endonuclease activity"/>
    <property type="evidence" value="ECO:0007669"/>
    <property type="project" value="TreeGrafter"/>
</dbReference>
<dbReference type="InterPro" id="IPR020821">
    <property type="entry name" value="ENPP1-3/EXOG-like_nuc-like"/>
</dbReference>
<reference evidence="4" key="1">
    <citation type="journal article" date="2014" name="Front. Microbiol.">
        <title>High frequency of phylogenetically diverse reductive dehalogenase-homologous genes in deep subseafloor sedimentary metagenomes.</title>
        <authorList>
            <person name="Kawai M."/>
            <person name="Futagami T."/>
            <person name="Toyoda A."/>
            <person name="Takaki Y."/>
            <person name="Nishi S."/>
            <person name="Hori S."/>
            <person name="Arai W."/>
            <person name="Tsubouchi T."/>
            <person name="Morono Y."/>
            <person name="Uchiyama I."/>
            <person name="Ito T."/>
            <person name="Fujiyama A."/>
            <person name="Inagaki F."/>
            <person name="Takami H."/>
        </authorList>
    </citation>
    <scope>NUCLEOTIDE SEQUENCE</scope>
    <source>
        <strain evidence="4">Expedition CK06-06</strain>
    </source>
</reference>
<dbReference type="PANTHER" id="PTHR13966:SF5">
    <property type="entry name" value="ENDONUCLEASE G, MITOCHONDRIAL"/>
    <property type="match status" value="1"/>
</dbReference>
<dbReference type="InterPro" id="IPR044925">
    <property type="entry name" value="His-Me_finger_sf"/>
</dbReference>
<dbReference type="InterPro" id="IPR001604">
    <property type="entry name" value="Endo_G_ENPP1-like_dom"/>
</dbReference>
<evidence type="ECO:0008006" key="5">
    <source>
        <dbReference type="Google" id="ProtNLM"/>
    </source>
</evidence>
<feature type="domain" description="DNA/RNA non-specific endonuclease/pyrophosphatase/phosphodiesterase" evidence="3">
    <location>
        <begin position="37"/>
        <end position="232"/>
    </location>
</feature>
<dbReference type="Pfam" id="PF01223">
    <property type="entry name" value="Endonuclease_NS"/>
    <property type="match status" value="1"/>
</dbReference>
<evidence type="ECO:0000256" key="1">
    <source>
        <dbReference type="SAM" id="MobiDB-lite"/>
    </source>
</evidence>
<dbReference type="InterPro" id="IPR040255">
    <property type="entry name" value="Non-specific_endonuclease"/>
</dbReference>
<dbReference type="Gene3D" id="3.40.570.10">
    <property type="entry name" value="Extracellular Endonuclease, subunit A"/>
    <property type="match status" value="1"/>
</dbReference>
<evidence type="ECO:0000259" key="3">
    <source>
        <dbReference type="SMART" id="SM00892"/>
    </source>
</evidence>
<dbReference type="SMART" id="SM00892">
    <property type="entry name" value="Endonuclease_NS"/>
    <property type="match status" value="1"/>
</dbReference>
<sequence>MKKAFLLVQFLLFSILVLSCEDDLGLPYYEPGSVILRYTGYVAKYNELHEQAEWVAYQLTDNEAVSKSVERTDDFRSDPSVATETASSRDYRGSGYDRGHLAPARDMRWSAEAMSDSFYYSNMSPQAPGFNRGKWKSLEFRVRKWATANEEVYVITGPVLTDGPFETIGENQVAVPKHFYKVILDFKEPEIKAIGFILPNEQISLPLSDFAVSIDQVEQTTGIDFFQLLPDGIEESIESTVTLPLWPDLD</sequence>
<dbReference type="InterPro" id="IPR044929">
    <property type="entry name" value="DNA/RNA_non-sp_Endonuclease_sf"/>
</dbReference>
<dbReference type="GO" id="GO:0003676">
    <property type="term" value="F:nucleic acid binding"/>
    <property type="evidence" value="ECO:0007669"/>
    <property type="project" value="InterPro"/>
</dbReference>
<comment type="caution">
    <text evidence="4">The sequence shown here is derived from an EMBL/GenBank/DDBJ whole genome shotgun (WGS) entry which is preliminary data.</text>
</comment>
<accession>X0VF62</accession>
<dbReference type="GO" id="GO:0016787">
    <property type="term" value="F:hydrolase activity"/>
    <property type="evidence" value="ECO:0007669"/>
    <property type="project" value="InterPro"/>
</dbReference>
<evidence type="ECO:0000259" key="2">
    <source>
        <dbReference type="SMART" id="SM00477"/>
    </source>
</evidence>
<organism evidence="4">
    <name type="scientific">marine sediment metagenome</name>
    <dbReference type="NCBI Taxonomy" id="412755"/>
    <lineage>
        <taxon>unclassified sequences</taxon>
        <taxon>metagenomes</taxon>
        <taxon>ecological metagenomes</taxon>
    </lineage>
</organism>
<dbReference type="PANTHER" id="PTHR13966">
    <property type="entry name" value="ENDONUCLEASE RELATED"/>
    <property type="match status" value="1"/>
</dbReference>
<proteinExistence type="predicted"/>
<feature type="domain" description="ENPP1-3/EXOG-like endonuclease/phosphodiesterase" evidence="2">
    <location>
        <begin position="38"/>
        <end position="232"/>
    </location>
</feature>
<name>X0VF62_9ZZZZ</name>
<dbReference type="GO" id="GO:0046872">
    <property type="term" value="F:metal ion binding"/>
    <property type="evidence" value="ECO:0007669"/>
    <property type="project" value="InterPro"/>
</dbReference>
<protein>
    <recommendedName>
        <fullName evidence="5">Endonuclease</fullName>
    </recommendedName>
</protein>
<dbReference type="EMBL" id="BARS01028663">
    <property type="protein sequence ID" value="GAG11098.1"/>
    <property type="molecule type" value="Genomic_DNA"/>
</dbReference>
<dbReference type="SUPFAM" id="SSF54060">
    <property type="entry name" value="His-Me finger endonucleases"/>
    <property type="match status" value="1"/>
</dbReference>
<evidence type="ECO:0000313" key="4">
    <source>
        <dbReference type="EMBL" id="GAG11098.1"/>
    </source>
</evidence>